<dbReference type="Proteomes" id="UP001371218">
    <property type="component" value="Unassembled WGS sequence"/>
</dbReference>
<evidence type="ECO:0000256" key="1">
    <source>
        <dbReference type="ARBA" id="ARBA00004196"/>
    </source>
</evidence>
<evidence type="ECO:0000259" key="7">
    <source>
        <dbReference type="Pfam" id="PF25954"/>
    </source>
</evidence>
<evidence type="ECO:0000256" key="5">
    <source>
        <dbReference type="SAM" id="MobiDB-lite"/>
    </source>
</evidence>
<sequence>MSEAPSSSPDDRQAPDWLLGDTRPRWKRRSTWVAVGLAASLVAGGLAWQRAQQRQAAPHYVTEPVTRGDVSLQVTANGTLQPTRSVNIGSELSGTVSEVLVDVNDRVKKGQVLVRLDTAKFADQVAKSEAALRSARASVAQAVATAQQAKAALGRLEEVQRLSGGKLPAATELDNARATLAQAEATEASARANVAQAEATLRTDRTNLEKASIRAPIDGVVLTRSVDPGNAVAASLQAVTLFTMAEDLTQMKLSVNVDEADVGQVKEGQTAQFSVSAWPGRRYPAKISRVAYGSTTTDNVVTYTTQLLVENPDLTLRPGMTATATIAATERPQVLRVPNTAFSFSPAAPGGADNAAKGGAAAPGGGGSGGGSIVSQLMPRPPGLQQRRARPAGGAGGGTEHAAGRERQIWTLQDGVPKAVTVTAGLSNGKLTEVSGPDVREGMAVIIDQQQGGAR</sequence>
<feature type="region of interest" description="Disordered" evidence="5">
    <location>
        <begin position="346"/>
        <end position="402"/>
    </location>
</feature>
<comment type="subcellular location">
    <subcellularLocation>
        <location evidence="1">Cell envelope</location>
    </subcellularLocation>
</comment>
<dbReference type="Gene3D" id="2.40.50.100">
    <property type="match status" value="1"/>
</dbReference>
<dbReference type="EMBL" id="JBBUTG010000005">
    <property type="protein sequence ID" value="MEK8031425.1"/>
    <property type="molecule type" value="Genomic_DNA"/>
</dbReference>
<comment type="similarity">
    <text evidence="2">Belongs to the membrane fusion protein (MFP) (TC 8.A.1) family.</text>
</comment>
<proteinExistence type="inferred from homology"/>
<evidence type="ECO:0000313" key="8">
    <source>
        <dbReference type="EMBL" id="MEK8031425.1"/>
    </source>
</evidence>
<dbReference type="NCBIfam" id="TIGR01730">
    <property type="entry name" value="RND_mfp"/>
    <property type="match status" value="1"/>
</dbReference>
<feature type="coiled-coil region" evidence="4">
    <location>
        <begin position="173"/>
        <end position="200"/>
    </location>
</feature>
<reference evidence="8 9" key="1">
    <citation type="submission" date="2024-04" db="EMBL/GenBank/DDBJ databases">
        <title>Novel species of the genus Ideonella isolated from streams.</title>
        <authorList>
            <person name="Lu H."/>
        </authorList>
    </citation>
    <scope>NUCLEOTIDE SEQUENCE [LARGE SCALE GENOMIC DNA]</scope>
    <source>
        <strain evidence="8 9">DXS29W</strain>
    </source>
</reference>
<evidence type="ECO:0000256" key="2">
    <source>
        <dbReference type="ARBA" id="ARBA00009477"/>
    </source>
</evidence>
<dbReference type="PANTHER" id="PTHR32347">
    <property type="entry name" value="EFFLUX SYSTEM COMPONENT YKNX-RELATED"/>
    <property type="match status" value="1"/>
</dbReference>
<accession>A0ABU9BR78</accession>
<keyword evidence="3 4" id="KW-0175">Coiled coil</keyword>
<dbReference type="InterPro" id="IPR006143">
    <property type="entry name" value="RND_pump_MFP"/>
</dbReference>
<comment type="caution">
    <text evidence="8">The sequence shown here is derived from an EMBL/GenBank/DDBJ whole genome shotgun (WGS) entry which is preliminary data.</text>
</comment>
<feature type="compositionally biased region" description="Low complexity" evidence="5">
    <location>
        <begin position="346"/>
        <end position="360"/>
    </location>
</feature>
<dbReference type="InterPro" id="IPR058625">
    <property type="entry name" value="MdtA-like_BSH"/>
</dbReference>
<feature type="compositionally biased region" description="Gly residues" evidence="5">
    <location>
        <begin position="361"/>
        <end position="372"/>
    </location>
</feature>
<evidence type="ECO:0000313" key="9">
    <source>
        <dbReference type="Proteomes" id="UP001371218"/>
    </source>
</evidence>
<dbReference type="Gene3D" id="2.40.30.170">
    <property type="match status" value="1"/>
</dbReference>
<dbReference type="SUPFAM" id="SSF111369">
    <property type="entry name" value="HlyD-like secretion proteins"/>
    <property type="match status" value="1"/>
</dbReference>
<protein>
    <submittedName>
        <fullName evidence="8">Efflux RND transporter periplasmic adaptor subunit</fullName>
    </submittedName>
</protein>
<feature type="domain" description="CusB-like beta-barrel" evidence="7">
    <location>
        <begin position="253"/>
        <end position="328"/>
    </location>
</feature>
<keyword evidence="9" id="KW-1185">Reference proteome</keyword>
<dbReference type="Gene3D" id="1.10.287.470">
    <property type="entry name" value="Helix hairpin bin"/>
    <property type="match status" value="1"/>
</dbReference>
<organism evidence="8 9">
    <name type="scientific">Ideonella lacteola</name>
    <dbReference type="NCBI Taxonomy" id="2984193"/>
    <lineage>
        <taxon>Bacteria</taxon>
        <taxon>Pseudomonadati</taxon>
        <taxon>Pseudomonadota</taxon>
        <taxon>Betaproteobacteria</taxon>
        <taxon>Burkholderiales</taxon>
        <taxon>Sphaerotilaceae</taxon>
        <taxon>Ideonella</taxon>
    </lineage>
</organism>
<dbReference type="Pfam" id="PF25954">
    <property type="entry name" value="Beta-barrel_RND_2"/>
    <property type="match status" value="1"/>
</dbReference>
<evidence type="ECO:0000259" key="6">
    <source>
        <dbReference type="Pfam" id="PF25917"/>
    </source>
</evidence>
<dbReference type="Pfam" id="PF25917">
    <property type="entry name" value="BSH_RND"/>
    <property type="match status" value="1"/>
</dbReference>
<dbReference type="RefSeq" id="WP_341425802.1">
    <property type="nucleotide sequence ID" value="NZ_JBBUTG010000005.1"/>
</dbReference>
<evidence type="ECO:0000256" key="4">
    <source>
        <dbReference type="SAM" id="Coils"/>
    </source>
</evidence>
<dbReference type="PANTHER" id="PTHR32347:SF14">
    <property type="entry name" value="EFFLUX SYSTEM COMPONENT YKNX-RELATED"/>
    <property type="match status" value="1"/>
</dbReference>
<evidence type="ECO:0000256" key="3">
    <source>
        <dbReference type="ARBA" id="ARBA00023054"/>
    </source>
</evidence>
<name>A0ABU9BR78_9BURK</name>
<dbReference type="InterPro" id="IPR050465">
    <property type="entry name" value="UPF0194_transport"/>
</dbReference>
<dbReference type="InterPro" id="IPR058792">
    <property type="entry name" value="Beta-barrel_RND_2"/>
</dbReference>
<gene>
    <name evidence="8" type="ORF">AACH06_11405</name>
</gene>
<feature type="domain" description="Multidrug resistance protein MdtA-like barrel-sandwich hybrid" evidence="6">
    <location>
        <begin position="84"/>
        <end position="238"/>
    </location>
</feature>